<comment type="caution">
    <text evidence="4">The sequence shown here is derived from an EMBL/GenBank/DDBJ whole genome shotgun (WGS) entry which is preliminary data.</text>
</comment>
<sequence length="174" mass="19332">MPRKRTRQRGEIEARASGSLRVRVYAGVDALTGRPHYLTESVPAGPKAYAEAEEIRRRLGNQVDEQRNPRTKATVNQLMDRYLELLDVEETTHERYEQAIRIHIRPLLGHLPVAKLDGETLTPTKRSCAVAGPTATAGHTSSTRPTARTTARPRASPTSAGRSRRRPFGRCISA</sequence>
<protein>
    <recommendedName>
        <fullName evidence="3">Integrase SAM-like N-terminal domain-containing protein</fullName>
    </recommendedName>
</protein>
<evidence type="ECO:0000313" key="4">
    <source>
        <dbReference type="EMBL" id="GAA5142665.1"/>
    </source>
</evidence>
<evidence type="ECO:0000256" key="2">
    <source>
        <dbReference type="SAM" id="MobiDB-lite"/>
    </source>
</evidence>
<dbReference type="EMBL" id="BAABJO010000062">
    <property type="protein sequence ID" value="GAA5142665.1"/>
    <property type="molecule type" value="Genomic_DNA"/>
</dbReference>
<feature type="region of interest" description="Disordered" evidence="2">
    <location>
        <begin position="125"/>
        <end position="174"/>
    </location>
</feature>
<dbReference type="RefSeq" id="WP_345613450.1">
    <property type="nucleotide sequence ID" value="NZ_BAABJO010000062.1"/>
</dbReference>
<dbReference type="InterPro" id="IPR011010">
    <property type="entry name" value="DNA_brk_join_enz"/>
</dbReference>
<reference evidence="5" key="1">
    <citation type="journal article" date="2019" name="Int. J. Syst. Evol. Microbiol.">
        <title>The Global Catalogue of Microorganisms (GCM) 10K type strain sequencing project: providing services to taxonomists for standard genome sequencing and annotation.</title>
        <authorList>
            <consortium name="The Broad Institute Genomics Platform"/>
            <consortium name="The Broad Institute Genome Sequencing Center for Infectious Disease"/>
            <person name="Wu L."/>
            <person name="Ma J."/>
        </authorList>
    </citation>
    <scope>NUCLEOTIDE SEQUENCE [LARGE SCALE GENOMIC DNA]</scope>
    <source>
        <strain evidence="5">JCM 18302</strain>
    </source>
</reference>
<evidence type="ECO:0000259" key="3">
    <source>
        <dbReference type="Pfam" id="PF14659"/>
    </source>
</evidence>
<keyword evidence="5" id="KW-1185">Reference proteome</keyword>
<keyword evidence="1" id="KW-0238">DNA-binding</keyword>
<dbReference type="InterPro" id="IPR010998">
    <property type="entry name" value="Integrase_recombinase_N"/>
</dbReference>
<evidence type="ECO:0000313" key="5">
    <source>
        <dbReference type="Proteomes" id="UP001500804"/>
    </source>
</evidence>
<name>A0ABP9P8S1_9PSEU</name>
<dbReference type="SUPFAM" id="SSF56349">
    <property type="entry name" value="DNA breaking-rejoining enzymes"/>
    <property type="match status" value="1"/>
</dbReference>
<dbReference type="InterPro" id="IPR004107">
    <property type="entry name" value="Integrase_SAM-like_N"/>
</dbReference>
<organism evidence="4 5">
    <name type="scientific">Pseudonocardia adelaidensis</name>
    <dbReference type="NCBI Taxonomy" id="648754"/>
    <lineage>
        <taxon>Bacteria</taxon>
        <taxon>Bacillati</taxon>
        <taxon>Actinomycetota</taxon>
        <taxon>Actinomycetes</taxon>
        <taxon>Pseudonocardiales</taxon>
        <taxon>Pseudonocardiaceae</taxon>
        <taxon>Pseudonocardia</taxon>
    </lineage>
</organism>
<feature type="compositionally biased region" description="Low complexity" evidence="2">
    <location>
        <begin position="140"/>
        <end position="160"/>
    </location>
</feature>
<dbReference type="Pfam" id="PF14659">
    <property type="entry name" value="Phage_int_SAM_3"/>
    <property type="match status" value="1"/>
</dbReference>
<evidence type="ECO:0000256" key="1">
    <source>
        <dbReference type="ARBA" id="ARBA00023125"/>
    </source>
</evidence>
<accession>A0ABP9P8S1</accession>
<gene>
    <name evidence="4" type="ORF">GCM10023320_83190</name>
</gene>
<proteinExistence type="predicted"/>
<feature type="domain" description="Integrase SAM-like N-terminal" evidence="3">
    <location>
        <begin position="74"/>
        <end position="117"/>
    </location>
</feature>
<dbReference type="Gene3D" id="1.10.150.130">
    <property type="match status" value="1"/>
</dbReference>
<dbReference type="Proteomes" id="UP001500804">
    <property type="component" value="Unassembled WGS sequence"/>
</dbReference>